<evidence type="ECO:0000256" key="3">
    <source>
        <dbReference type="ARBA" id="ARBA00022840"/>
    </source>
</evidence>
<dbReference type="OrthoDB" id="9805029at2"/>
<comment type="similarity">
    <text evidence="1">Belongs to the ABC transporter superfamily.</text>
</comment>
<feature type="region of interest" description="Disordered" evidence="4">
    <location>
        <begin position="1"/>
        <end position="25"/>
    </location>
</feature>
<evidence type="ECO:0000259" key="5">
    <source>
        <dbReference type="PROSITE" id="PS50893"/>
    </source>
</evidence>
<dbReference type="SUPFAM" id="SSF52540">
    <property type="entry name" value="P-loop containing nucleoside triphosphate hydrolases"/>
    <property type="match status" value="1"/>
</dbReference>
<evidence type="ECO:0000256" key="4">
    <source>
        <dbReference type="SAM" id="MobiDB-lite"/>
    </source>
</evidence>
<dbReference type="EMBL" id="PVBT01000002">
    <property type="protein sequence ID" value="PRD55096.1"/>
    <property type="molecule type" value="Genomic_DNA"/>
</dbReference>
<dbReference type="InterPro" id="IPR027417">
    <property type="entry name" value="P-loop_NTPase"/>
</dbReference>
<dbReference type="PROSITE" id="PS50893">
    <property type="entry name" value="ABC_TRANSPORTER_2"/>
    <property type="match status" value="1"/>
</dbReference>
<evidence type="ECO:0000256" key="2">
    <source>
        <dbReference type="ARBA" id="ARBA00022741"/>
    </source>
</evidence>
<feature type="compositionally biased region" description="Polar residues" evidence="4">
    <location>
        <begin position="1"/>
        <end position="12"/>
    </location>
</feature>
<dbReference type="Gene3D" id="3.40.50.300">
    <property type="entry name" value="P-loop containing nucleotide triphosphate hydrolases"/>
    <property type="match status" value="1"/>
</dbReference>
<dbReference type="Pfam" id="PF00005">
    <property type="entry name" value="ABC_tran"/>
    <property type="match status" value="1"/>
</dbReference>
<comment type="caution">
    <text evidence="6">The sequence shown here is derived from an EMBL/GenBank/DDBJ whole genome shotgun (WGS) entry which is preliminary data.</text>
</comment>
<dbReference type="CDD" id="cd03216">
    <property type="entry name" value="ABC_Carb_Monos_I"/>
    <property type="match status" value="1"/>
</dbReference>
<reference evidence="6 7" key="1">
    <citation type="submission" date="2018-02" db="EMBL/GenBank/DDBJ databases">
        <title>The draft genome of Phyllobacterium myrsinacearum DSM5892.</title>
        <authorList>
            <person name="Li L."/>
            <person name="Liu L."/>
            <person name="Zhang X."/>
            <person name="Wang T."/>
        </authorList>
    </citation>
    <scope>NUCLEOTIDE SEQUENCE [LARGE SCALE GENOMIC DNA]</scope>
    <source>
        <strain evidence="6 7">DSM 5892</strain>
    </source>
</reference>
<evidence type="ECO:0000313" key="7">
    <source>
        <dbReference type="Proteomes" id="UP000238563"/>
    </source>
</evidence>
<dbReference type="InterPro" id="IPR017871">
    <property type="entry name" value="ABC_transporter-like_CS"/>
</dbReference>
<organism evidence="6 7">
    <name type="scientific">Phyllobacterium myrsinacearum</name>
    <dbReference type="NCBI Taxonomy" id="28101"/>
    <lineage>
        <taxon>Bacteria</taxon>
        <taxon>Pseudomonadati</taxon>
        <taxon>Pseudomonadota</taxon>
        <taxon>Alphaproteobacteria</taxon>
        <taxon>Hyphomicrobiales</taxon>
        <taxon>Phyllobacteriaceae</taxon>
        <taxon>Phyllobacterium</taxon>
    </lineage>
</organism>
<dbReference type="PANTHER" id="PTHR43790:SF8">
    <property type="entry name" value="SUGAR ABC TRANSPORTER ATP-BINDING PROTEIN"/>
    <property type="match status" value="1"/>
</dbReference>
<evidence type="ECO:0000256" key="1">
    <source>
        <dbReference type="ARBA" id="ARBA00005417"/>
    </source>
</evidence>
<dbReference type="InterPro" id="IPR050107">
    <property type="entry name" value="ABC_carbohydrate_import_ATPase"/>
</dbReference>
<accession>A0A2S9JPD7</accession>
<dbReference type="AlphaFoldDB" id="A0A2S9JPD7"/>
<gene>
    <name evidence="6" type="ORF">C5750_07875</name>
</gene>
<dbReference type="GO" id="GO:0016887">
    <property type="term" value="F:ATP hydrolysis activity"/>
    <property type="evidence" value="ECO:0007669"/>
    <property type="project" value="InterPro"/>
</dbReference>
<dbReference type="PROSITE" id="PS00211">
    <property type="entry name" value="ABC_TRANSPORTER_1"/>
    <property type="match status" value="1"/>
</dbReference>
<keyword evidence="3 6" id="KW-0067">ATP-binding</keyword>
<dbReference type="Proteomes" id="UP000238563">
    <property type="component" value="Unassembled WGS sequence"/>
</dbReference>
<feature type="domain" description="ABC transporter" evidence="5">
    <location>
        <begin position="32"/>
        <end position="268"/>
    </location>
</feature>
<dbReference type="RefSeq" id="WP_105733324.1">
    <property type="nucleotide sequence ID" value="NZ_PVBT01000002.1"/>
</dbReference>
<dbReference type="InterPro" id="IPR003593">
    <property type="entry name" value="AAA+_ATPase"/>
</dbReference>
<sequence length="271" mass="28820">MIEVGQQRSAATGSGGGIPSGHIGNAHSTPRISLRGIRKSFGSHQALRGVDLDIYPGECLGLVGDNAAGKSTLTKIISGTYIPDGGTMSIEGEDIHLTGPGDARSRHIEMVFQDLSLCDEIDVVGNLFLGRELSKGMFLDSKAMLAEARKMLDALEIRIPKLTSKVAHLSGGQRQAIAIARAASFKPNVLIMDEPTSALAVAEVEAVLSLINRVKANGVSVILITHRLQDLFRVCDRIAVMYEGTKVAERQIGGTNLEDLVKLIVGEGAKQ</sequence>
<keyword evidence="7" id="KW-1185">Reference proteome</keyword>
<name>A0A2S9JPD7_9HYPH</name>
<dbReference type="GO" id="GO:0005524">
    <property type="term" value="F:ATP binding"/>
    <property type="evidence" value="ECO:0007669"/>
    <property type="project" value="UniProtKB-KW"/>
</dbReference>
<dbReference type="PANTHER" id="PTHR43790">
    <property type="entry name" value="CARBOHYDRATE TRANSPORT ATP-BINDING PROTEIN MG119-RELATED"/>
    <property type="match status" value="1"/>
</dbReference>
<evidence type="ECO:0000313" key="6">
    <source>
        <dbReference type="EMBL" id="PRD55096.1"/>
    </source>
</evidence>
<proteinExistence type="inferred from homology"/>
<keyword evidence="2" id="KW-0547">Nucleotide-binding</keyword>
<protein>
    <submittedName>
        <fullName evidence="6">ABC transporter ATP-binding protein</fullName>
    </submittedName>
</protein>
<dbReference type="InterPro" id="IPR003439">
    <property type="entry name" value="ABC_transporter-like_ATP-bd"/>
</dbReference>
<dbReference type="SMART" id="SM00382">
    <property type="entry name" value="AAA"/>
    <property type="match status" value="1"/>
</dbReference>